<evidence type="ECO:0000313" key="3">
    <source>
        <dbReference type="EMBL" id="EKM52176.1"/>
    </source>
</evidence>
<dbReference type="AlphaFoldDB" id="K5UQR3"/>
<organism evidence="3 4">
    <name type="scientific">Phanerochaete carnosa (strain HHB-10118-sp)</name>
    <name type="common">White-rot fungus</name>
    <name type="synonym">Peniophora carnosa</name>
    <dbReference type="NCBI Taxonomy" id="650164"/>
    <lineage>
        <taxon>Eukaryota</taxon>
        <taxon>Fungi</taxon>
        <taxon>Dikarya</taxon>
        <taxon>Basidiomycota</taxon>
        <taxon>Agaricomycotina</taxon>
        <taxon>Agaricomycetes</taxon>
        <taxon>Polyporales</taxon>
        <taxon>Phanerochaetaceae</taxon>
        <taxon>Phanerochaete</taxon>
    </lineage>
</organism>
<accession>K5UQR3</accession>
<feature type="transmembrane region" description="Helical" evidence="2">
    <location>
        <begin position="65"/>
        <end position="87"/>
    </location>
</feature>
<feature type="transmembrane region" description="Helical" evidence="2">
    <location>
        <begin position="108"/>
        <end position="129"/>
    </location>
</feature>
<evidence type="ECO:0000313" key="4">
    <source>
        <dbReference type="Proteomes" id="UP000008370"/>
    </source>
</evidence>
<feature type="region of interest" description="Disordered" evidence="1">
    <location>
        <begin position="203"/>
        <end position="229"/>
    </location>
</feature>
<feature type="transmembrane region" description="Helical" evidence="2">
    <location>
        <begin position="30"/>
        <end position="53"/>
    </location>
</feature>
<keyword evidence="4" id="KW-1185">Reference proteome</keyword>
<keyword evidence="2" id="KW-0472">Membrane</keyword>
<reference evidence="3 4" key="1">
    <citation type="journal article" date="2012" name="BMC Genomics">
        <title>Comparative genomics of the white-rot fungi, Phanerochaete carnosa and P. chrysosporium, to elucidate the genetic basis of the distinct wood types they colonize.</title>
        <authorList>
            <person name="Suzuki H."/>
            <person name="MacDonald J."/>
            <person name="Syed K."/>
            <person name="Salamov A."/>
            <person name="Hori C."/>
            <person name="Aerts A."/>
            <person name="Henrissat B."/>
            <person name="Wiebenga A."/>
            <person name="vanKuyk P.A."/>
            <person name="Barry K."/>
            <person name="Lindquist E."/>
            <person name="LaButti K."/>
            <person name="Lapidus A."/>
            <person name="Lucas S."/>
            <person name="Coutinho P."/>
            <person name="Gong Y."/>
            <person name="Samejima M."/>
            <person name="Mahadevan R."/>
            <person name="Abou-Zaid M."/>
            <person name="de Vries R.P."/>
            <person name="Igarashi K."/>
            <person name="Yadav J.S."/>
            <person name="Grigoriev I.V."/>
            <person name="Master E.R."/>
        </authorList>
    </citation>
    <scope>NUCLEOTIDE SEQUENCE [LARGE SCALE GENOMIC DNA]</scope>
    <source>
        <strain evidence="3 4">HHB-10118-sp</strain>
    </source>
</reference>
<protein>
    <submittedName>
        <fullName evidence="3">Uncharacterized protein</fullName>
    </submittedName>
</protein>
<dbReference type="EMBL" id="JH930476">
    <property type="protein sequence ID" value="EKM52176.1"/>
    <property type="molecule type" value="Genomic_DNA"/>
</dbReference>
<feature type="transmembrane region" description="Helical" evidence="2">
    <location>
        <begin position="6"/>
        <end position="23"/>
    </location>
</feature>
<gene>
    <name evidence="3" type="ORF">PHACADRAFT_212746</name>
</gene>
<dbReference type="RefSeq" id="XP_007399953.1">
    <property type="nucleotide sequence ID" value="XM_007399891.1"/>
</dbReference>
<dbReference type="Proteomes" id="UP000008370">
    <property type="component" value="Unassembled WGS sequence"/>
</dbReference>
<keyword evidence="2" id="KW-1133">Transmembrane helix</keyword>
<feature type="compositionally biased region" description="Basic and acidic residues" evidence="1">
    <location>
        <begin position="203"/>
        <end position="226"/>
    </location>
</feature>
<evidence type="ECO:0000256" key="2">
    <source>
        <dbReference type="SAM" id="Phobius"/>
    </source>
</evidence>
<dbReference type="InParanoid" id="K5UQR3"/>
<name>K5UQR3_PHACS</name>
<dbReference type="OrthoDB" id="2754842at2759"/>
<keyword evidence="2" id="KW-0812">Transmembrane</keyword>
<dbReference type="HOGENOM" id="CLU_1019789_0_0_1"/>
<dbReference type="KEGG" id="pco:PHACADRAFT_212746"/>
<dbReference type="GeneID" id="18913272"/>
<sequence>MTLGPVLLGYTLVATFSAFRAFAVCNRNWFIFAIVLVIGLVPSCLQLSLLAHSQVSLGFMASPPFLYALATRLPVILAECIVVLLTWRKTYSASRSSLRRPSNVAAYLLRDGTLYFLAMMTIQVVQIIILIHPTIGSLGAFLDTIPPILVGRFIMHLSRIGRAPAPAEYTTSEAGQPLTSAVSLSAPSAWFVDELGGELDHALEKHEPSSESDQEHYGSSSDEHYGDTVVGLDDIERISPVRGGILRMDGSADGARVA</sequence>
<evidence type="ECO:0000256" key="1">
    <source>
        <dbReference type="SAM" id="MobiDB-lite"/>
    </source>
</evidence>
<proteinExistence type="predicted"/>